<feature type="transmembrane region" description="Helical" evidence="1">
    <location>
        <begin position="82"/>
        <end position="100"/>
    </location>
</feature>
<name>A0A0P8BIT6_9BACT</name>
<gene>
    <name evidence="2" type="ORF">HLUCCX10_16540</name>
</gene>
<dbReference type="PATRIC" id="fig|1305737.6.peg.299"/>
<dbReference type="eggNOG" id="COG3556">
    <property type="taxonomic scope" value="Bacteria"/>
</dbReference>
<keyword evidence="1" id="KW-0472">Membrane</keyword>
<feature type="transmembrane region" description="Helical" evidence="1">
    <location>
        <begin position="38"/>
        <end position="62"/>
    </location>
</feature>
<feature type="transmembrane region" description="Helical" evidence="1">
    <location>
        <begin position="121"/>
        <end position="139"/>
    </location>
</feature>
<dbReference type="AlphaFoldDB" id="A0A0P8BIT6"/>
<evidence type="ECO:0000313" key="3">
    <source>
        <dbReference type="Proteomes" id="UP000050421"/>
    </source>
</evidence>
<dbReference type="InterPro" id="IPR018706">
    <property type="entry name" value="DUF2214_membrane"/>
</dbReference>
<evidence type="ECO:0000313" key="2">
    <source>
        <dbReference type="EMBL" id="KPQ09197.1"/>
    </source>
</evidence>
<sequence length="145" mass="16087">MEILLRYLHFISVITLSGTLIAEFFLLKSSLEKKEIRLLGRIDAVYGISALVLLGVGLTLWLGGYGKPTDFYSENPTFHLKLGLFVLIGLISIYPTVFFIKNAKGEANEIVKIPSSVHWSLRAELILLALIPLLAGLMAKGIRLF</sequence>
<organism evidence="2 3">
    <name type="scientific">Algoriphagus marincola HL-49</name>
    <dbReference type="NCBI Taxonomy" id="1305737"/>
    <lineage>
        <taxon>Bacteria</taxon>
        <taxon>Pseudomonadati</taxon>
        <taxon>Bacteroidota</taxon>
        <taxon>Cytophagia</taxon>
        <taxon>Cytophagales</taxon>
        <taxon>Cyclobacteriaceae</taxon>
        <taxon>Algoriphagus</taxon>
    </lineage>
</organism>
<comment type="caution">
    <text evidence="2">The sequence shown here is derived from an EMBL/GenBank/DDBJ whole genome shotgun (WGS) entry which is preliminary data.</text>
</comment>
<dbReference type="Pfam" id="PF09980">
    <property type="entry name" value="DUF2214"/>
    <property type="match status" value="1"/>
</dbReference>
<keyword evidence="1" id="KW-0812">Transmembrane</keyword>
<proteinExistence type="predicted"/>
<keyword evidence="1" id="KW-1133">Transmembrane helix</keyword>
<protein>
    <submittedName>
        <fullName evidence="2">Putative membrane protein</fullName>
    </submittedName>
</protein>
<accession>A0A0P8BIT6</accession>
<dbReference type="OrthoDB" id="826511at2"/>
<reference evidence="2 3" key="1">
    <citation type="submission" date="2015-09" db="EMBL/GenBank/DDBJ databases">
        <title>Identification and resolution of microdiversity through metagenomic sequencing of parallel consortia.</title>
        <authorList>
            <person name="Nelson W.C."/>
            <person name="Romine M.F."/>
            <person name="Lindemann S.R."/>
        </authorList>
    </citation>
    <scope>NUCLEOTIDE SEQUENCE [LARGE SCALE GENOMIC DNA]</scope>
    <source>
        <strain evidence="2">HL-49</strain>
    </source>
</reference>
<evidence type="ECO:0000256" key="1">
    <source>
        <dbReference type="SAM" id="Phobius"/>
    </source>
</evidence>
<dbReference type="EMBL" id="LJXT01000148">
    <property type="protein sequence ID" value="KPQ09197.1"/>
    <property type="molecule type" value="Genomic_DNA"/>
</dbReference>
<feature type="transmembrane region" description="Helical" evidence="1">
    <location>
        <begin position="6"/>
        <end position="26"/>
    </location>
</feature>
<dbReference type="Proteomes" id="UP000050421">
    <property type="component" value="Unassembled WGS sequence"/>
</dbReference>